<proteinExistence type="predicted"/>
<name>A0A2T3MWJ6_9GAMM</name>
<evidence type="ECO:0000313" key="1">
    <source>
        <dbReference type="EMBL" id="PSW04339.1"/>
    </source>
</evidence>
<dbReference type="CDD" id="cd11304">
    <property type="entry name" value="Cadherin_repeat"/>
    <property type="match status" value="2"/>
</dbReference>
<organism evidence="1 2">
    <name type="scientific">Photobacterium lipolyticum</name>
    <dbReference type="NCBI Taxonomy" id="266810"/>
    <lineage>
        <taxon>Bacteria</taxon>
        <taxon>Pseudomonadati</taxon>
        <taxon>Pseudomonadota</taxon>
        <taxon>Gammaproteobacteria</taxon>
        <taxon>Vibrionales</taxon>
        <taxon>Vibrionaceae</taxon>
        <taxon>Photobacterium</taxon>
    </lineage>
</organism>
<dbReference type="EMBL" id="PYMC01000009">
    <property type="protein sequence ID" value="PSW04339.1"/>
    <property type="molecule type" value="Genomic_DNA"/>
</dbReference>
<comment type="caution">
    <text evidence="1">The sequence shown here is derived from an EMBL/GenBank/DDBJ whole genome shotgun (WGS) entry which is preliminary data.</text>
</comment>
<dbReference type="AlphaFoldDB" id="A0A2T3MWJ6"/>
<keyword evidence="2" id="KW-1185">Reference proteome</keyword>
<evidence type="ECO:0000313" key="2">
    <source>
        <dbReference type="Proteomes" id="UP000240904"/>
    </source>
</evidence>
<reference evidence="1 2" key="1">
    <citation type="submission" date="2018-03" db="EMBL/GenBank/DDBJ databases">
        <title>Whole genome sequencing of Histamine producing bacteria.</title>
        <authorList>
            <person name="Butler K."/>
        </authorList>
    </citation>
    <scope>NUCLEOTIDE SEQUENCE [LARGE SCALE GENOMIC DNA]</scope>
    <source>
        <strain evidence="1 2">DSM 16190</strain>
    </source>
</reference>
<accession>A0A2T3MWJ6</accession>
<protein>
    <submittedName>
        <fullName evidence="1">Uncharacterized protein</fullName>
    </submittedName>
</protein>
<gene>
    <name evidence="1" type="ORF">C9I89_13515</name>
</gene>
<sequence>MGTLAFSLVEGEPLDVVSVDKQTGILTFINPGDARIQVVDTSSVYETSTATFHVHIEQGVNYSLSVAPKSIPAIEQTPQHIVARGTKGEVTYEVTDGAEIVAVDLYSGRLTPLGPSGRATIQVSDSGNRQYKPTSKKVDVVVTAVQPAELAYAPITREYEEGLTVDPQQLSGGDQGTFRYSLAEGYQDKGIVSVDERTGQLTVHKAGMAKIQVMNALDDSFTVDQREAYFDVTIEVAKRTQQIQVSNESYVFSPNKIIQPVVNYVKGNLAYAVDESDQDVIDIDPATRLPRIVGVGDASLTVTDDGHGNYETSETTFTYSVTKAAHPGLAEKTIELTYSADPLQNKVTPAMAGQMGTLSFSLEGSSDVVAFSSGVLTVNKVGSVVLTATDSGGDNYSEGSAKLTVKVNPGIHPDFIVKSINQVYQSDLCIALDGDLVSGNFGDLSVLPHAGADPLVATYDKANNCIKVGKDGSTVFDVISGASENYLASAAKLLDVTITKANSTLAVAGNVRAVYSPTGTQLDSPTVSGAGGVLTYSLRSGSPTDVVDVDPLTGALAIKNAGATTVVVTDAGGNGVKSGTASFSVLIDRAENPATVTYPETVYQPGKQLIPEIKNNVTSVTFSQYDESRDPVKLLDTVTGKVEIKTAGNYHFSVVAGNTRNYNEHRFTVEGSVKKAPHPGLAKTLITVEYAPLKKVALQSQLPKALGTRSYSLGDEKTKAYVEVDPNTGELTLLDYESLGKTTATIVVSEAESDNYLAMPPTSLLSAPSVTITPPQPGHATRDATLAPIGSILDSNLNNAQYTNLKETEVHFAGVGNVLKLTDDELQKYGPGVKFVVSMQKVGETDITKRKAVMFFALRYDGCASEVNILTLPTLLQNKQSIEMDAPGACEFGTTNRYLKLIAIDNTLTAGDWQLASPFVIYRRSDRFFSPASFGGTYVGGVPGVTPSNLHEWDRIEFSISK</sequence>
<dbReference type="Proteomes" id="UP000240904">
    <property type="component" value="Unassembled WGS sequence"/>
</dbReference>